<proteinExistence type="predicted"/>
<comment type="caution">
    <text evidence="3">The sequence shown here is derived from an EMBL/GenBank/DDBJ whole genome shotgun (WGS) entry which is preliminary data.</text>
</comment>
<feature type="compositionally biased region" description="Basic residues" evidence="2">
    <location>
        <begin position="962"/>
        <end position="971"/>
    </location>
</feature>
<protein>
    <submittedName>
        <fullName evidence="3">Nsr1p</fullName>
    </submittedName>
</protein>
<evidence type="ECO:0000256" key="2">
    <source>
        <dbReference type="SAM" id="MobiDB-lite"/>
    </source>
</evidence>
<dbReference type="AlphaFoldDB" id="X6M3M3"/>
<evidence type="ECO:0000256" key="1">
    <source>
        <dbReference type="SAM" id="Coils"/>
    </source>
</evidence>
<feature type="region of interest" description="Disordered" evidence="2">
    <location>
        <begin position="822"/>
        <end position="971"/>
    </location>
</feature>
<name>X6M3M3_RETFI</name>
<feature type="non-terminal residue" evidence="3">
    <location>
        <position position="1"/>
    </location>
</feature>
<organism evidence="3 4">
    <name type="scientific">Reticulomyxa filosa</name>
    <dbReference type="NCBI Taxonomy" id="46433"/>
    <lineage>
        <taxon>Eukaryota</taxon>
        <taxon>Sar</taxon>
        <taxon>Rhizaria</taxon>
        <taxon>Retaria</taxon>
        <taxon>Foraminifera</taxon>
        <taxon>Monothalamids</taxon>
        <taxon>Reticulomyxidae</taxon>
        <taxon>Reticulomyxa</taxon>
    </lineage>
</organism>
<feature type="region of interest" description="Disordered" evidence="2">
    <location>
        <begin position="54"/>
        <end position="77"/>
    </location>
</feature>
<keyword evidence="1" id="KW-0175">Coiled coil</keyword>
<feature type="compositionally biased region" description="Low complexity" evidence="2">
    <location>
        <begin position="58"/>
        <end position="77"/>
    </location>
</feature>
<feature type="compositionally biased region" description="Basic and acidic residues" evidence="2">
    <location>
        <begin position="932"/>
        <end position="961"/>
    </location>
</feature>
<evidence type="ECO:0000313" key="4">
    <source>
        <dbReference type="Proteomes" id="UP000023152"/>
    </source>
</evidence>
<reference evidence="3 4" key="1">
    <citation type="journal article" date="2013" name="Curr. Biol.">
        <title>The Genome of the Foraminiferan Reticulomyxa filosa.</title>
        <authorList>
            <person name="Glockner G."/>
            <person name="Hulsmann N."/>
            <person name="Schleicher M."/>
            <person name="Noegel A.A."/>
            <person name="Eichinger L."/>
            <person name="Gallinger C."/>
            <person name="Pawlowski J."/>
            <person name="Sierra R."/>
            <person name="Euteneuer U."/>
            <person name="Pillet L."/>
            <person name="Moustafa A."/>
            <person name="Platzer M."/>
            <person name="Groth M."/>
            <person name="Szafranski K."/>
            <person name="Schliwa M."/>
        </authorList>
    </citation>
    <scope>NUCLEOTIDE SEQUENCE [LARGE SCALE GENOMIC DNA]</scope>
</reference>
<keyword evidence="4" id="KW-1185">Reference proteome</keyword>
<feature type="compositionally biased region" description="Low complexity" evidence="2">
    <location>
        <begin position="872"/>
        <end position="889"/>
    </location>
</feature>
<sequence length="971" mass="110913">ANNSMAVKRMKNRWRNELNSISLDQSSFGKIFEMRSSVMKSLFQHFEQQQRSRPFGASLSSSSSLPSTSSSSSTSPSNAYMASRFIRANAFKNDLGSVKVPVKFWEQIPGHDPTQWPEHLDDFVNNMATMPNLDLYSERRHLLKEFFEKGRQRIGEIGVDLKLKGKMISALLAFAIRLGSPVFVLAMVEILNDYQKELDEKVVTAEQKAILFPNPKTFVKMKKSKKSIDNNNNNNNNEVLSLKEQGQGQQEQEQDQGWMASRLRVILRDMKREAQELEVCVPHRESMESYAFIQDAGYRAALAERHEGADGRTYTGAGGRHQRISSGRGFTTDGRFLYVHCSRGLIKIDTGHVHARKWRFTLARSYRNNEQVQLVWIDGKLYARSPNMQPGVVEVIDTHTLHKLEDVHLGVNFDTSVASRWRSKDLPIMTDGLYLYVASYEHDWNGYYDQTREMRKEIMAKKKQKQKQTQTQTQTNNDKTAFAKVLSEIVDHNNELKELLKEINNNCKETQTDLETSKDVPFDAKIMDNNVGRETINKVIRMTVTERLGYEQQLYKKRLSKVLNDKKGLVDIVEVETGRQSRHVKKYYGLNEVEENTLRNTFGTPKRLVLYAYDVSRADHISVPDIPIGEPLVRTAPEHASKLQKRILQAYALSKKSKYAYDPYICYKALCLTNDNESKAIQWFSTNREQPDTLRKVAPLARYIVCQSTPIVATETNENMFTNCLFYCSGHQLVVLIPPHIQPWNSSDKHVGRVYNLKDGSFIQDVKDIKFHNNVRFTRLSIDPLNNLIWGISIANDFVIQSFANHGPGAYFYEMADAITSQESHSHSQSHLQSHSQTQTQEPSQSESSKQITQKEQAPSGDAKQDAESDNDSSSSGGSTSDSSISVTDSEAEVDPTTAPPETITNANANTNTTEQVQVEPIVPKDQQVTEPNKDNNNEKKRKREDERRVQRRSSKYETNIRRRATRTRYL</sequence>
<feature type="coiled-coil region" evidence="1">
    <location>
        <begin position="448"/>
        <end position="520"/>
    </location>
</feature>
<accession>X6M3M3</accession>
<evidence type="ECO:0000313" key="3">
    <source>
        <dbReference type="EMBL" id="ETO08573.1"/>
    </source>
</evidence>
<feature type="compositionally biased region" description="Low complexity" evidence="2">
    <location>
        <begin position="896"/>
        <end position="915"/>
    </location>
</feature>
<dbReference type="EMBL" id="ASPP01024880">
    <property type="protein sequence ID" value="ETO08573.1"/>
    <property type="molecule type" value="Genomic_DNA"/>
</dbReference>
<gene>
    <name evidence="3" type="ORF">RFI_28815</name>
</gene>
<feature type="compositionally biased region" description="Low complexity" evidence="2">
    <location>
        <begin position="822"/>
        <end position="851"/>
    </location>
</feature>
<dbReference type="OrthoDB" id="6050183at2759"/>
<dbReference type="Proteomes" id="UP000023152">
    <property type="component" value="Unassembled WGS sequence"/>
</dbReference>